<dbReference type="EMBL" id="PZZN01000002">
    <property type="protein sequence ID" value="PTM45598.1"/>
    <property type="molecule type" value="Genomic_DNA"/>
</dbReference>
<dbReference type="AlphaFoldDB" id="A0A2T4YQ02"/>
<reference evidence="1 2" key="1">
    <citation type="submission" date="2018-04" db="EMBL/GenBank/DDBJ databases">
        <title>Genomic Encyclopedia of Type Strains, Phase III (KMG-III): the genomes of soil and plant-associated and newly described type strains.</title>
        <authorList>
            <person name="Whitman W."/>
        </authorList>
    </citation>
    <scope>NUCLEOTIDE SEQUENCE [LARGE SCALE GENOMIC DNA]</scope>
    <source>
        <strain evidence="1 2">NW12</strain>
    </source>
</reference>
<dbReference type="InterPro" id="IPR032710">
    <property type="entry name" value="NTF2-like_dom_sf"/>
</dbReference>
<accession>A0A2T4YQ02</accession>
<organism evidence="1 2">
    <name type="scientific">Sphingomonas aerolata</name>
    <dbReference type="NCBI Taxonomy" id="185951"/>
    <lineage>
        <taxon>Bacteria</taxon>
        <taxon>Pseudomonadati</taxon>
        <taxon>Pseudomonadota</taxon>
        <taxon>Alphaproteobacteria</taxon>
        <taxon>Sphingomonadales</taxon>
        <taxon>Sphingomonadaceae</taxon>
        <taxon>Sphingomonas</taxon>
    </lineage>
</organism>
<sequence length="206" mass="21707">MRIVIATGGVMPILLGCGLGGCSDPKQQQLDVTAAAARAQQNIARYAADSRPGRHPVGTTKIAAAAPETLPEAAAAVVRRYYQRIAAHDFAGARALWCRDGESSTLDRAGFANRFARYARYDASIAAPGSVDAGAGQLHISVPVRVTGTLTDGMRFADDGMVLLHRVNDGIETASAEAHLWRIESTSVDPVIPPPRPPANSAPGRR</sequence>
<evidence type="ECO:0000313" key="2">
    <source>
        <dbReference type="Proteomes" id="UP000240996"/>
    </source>
</evidence>
<gene>
    <name evidence="1" type="ORF">C8J24_1824</name>
</gene>
<dbReference type="Proteomes" id="UP000240996">
    <property type="component" value="Unassembled WGS sequence"/>
</dbReference>
<comment type="caution">
    <text evidence="1">The sequence shown here is derived from an EMBL/GenBank/DDBJ whole genome shotgun (WGS) entry which is preliminary data.</text>
</comment>
<dbReference type="PROSITE" id="PS51257">
    <property type="entry name" value="PROKAR_LIPOPROTEIN"/>
    <property type="match status" value="1"/>
</dbReference>
<keyword evidence="2" id="KW-1185">Reference proteome</keyword>
<proteinExistence type="predicted"/>
<dbReference type="RefSeq" id="WP_107931856.1">
    <property type="nucleotide sequence ID" value="NZ_PZZN01000002.1"/>
</dbReference>
<evidence type="ECO:0000313" key="1">
    <source>
        <dbReference type="EMBL" id="PTM45598.1"/>
    </source>
</evidence>
<dbReference type="SUPFAM" id="SSF54427">
    <property type="entry name" value="NTF2-like"/>
    <property type="match status" value="1"/>
</dbReference>
<name>A0A2T4YQ02_9SPHN</name>
<protein>
    <submittedName>
        <fullName evidence="1">Uncharacterized protein</fullName>
    </submittedName>
</protein>